<dbReference type="RefSeq" id="XP_024546820.1">
    <property type="nucleotide sequence ID" value="XM_024691050.1"/>
</dbReference>
<dbReference type="VEuPathDB" id="FungiDB:Bcin02g00510"/>
<feature type="region of interest" description="Disordered" evidence="1">
    <location>
        <begin position="541"/>
        <end position="571"/>
    </location>
</feature>
<dbReference type="Pfam" id="PF20150">
    <property type="entry name" value="2EXR"/>
    <property type="match status" value="1"/>
</dbReference>
<dbReference type="AlphaFoldDB" id="A0A384J7Q6"/>
<keyword evidence="4" id="KW-1185">Reference proteome</keyword>
<evidence type="ECO:0000256" key="1">
    <source>
        <dbReference type="SAM" id="MobiDB-lite"/>
    </source>
</evidence>
<accession>A0A384J7Q6</accession>
<feature type="region of interest" description="Disordered" evidence="1">
    <location>
        <begin position="1"/>
        <end position="72"/>
    </location>
</feature>
<reference evidence="3 4" key="1">
    <citation type="journal article" date="2011" name="PLoS Genet.">
        <title>Genomic analysis of the necrotrophic fungal pathogens Sclerotinia sclerotiorum and Botrytis cinerea.</title>
        <authorList>
            <person name="Amselem J."/>
            <person name="Cuomo C.A."/>
            <person name="van Kan J.A."/>
            <person name="Viaud M."/>
            <person name="Benito E.P."/>
            <person name="Couloux A."/>
            <person name="Coutinho P.M."/>
            <person name="de Vries R.P."/>
            <person name="Dyer P.S."/>
            <person name="Fillinger S."/>
            <person name="Fournier E."/>
            <person name="Gout L."/>
            <person name="Hahn M."/>
            <person name="Kohn L."/>
            <person name="Lapalu N."/>
            <person name="Plummer K.M."/>
            <person name="Pradier J.M."/>
            <person name="Quevillon E."/>
            <person name="Sharon A."/>
            <person name="Simon A."/>
            <person name="ten Have A."/>
            <person name="Tudzynski B."/>
            <person name="Tudzynski P."/>
            <person name="Wincker P."/>
            <person name="Andrew M."/>
            <person name="Anthouard V."/>
            <person name="Beever R.E."/>
            <person name="Beffa R."/>
            <person name="Benoit I."/>
            <person name="Bouzid O."/>
            <person name="Brault B."/>
            <person name="Chen Z."/>
            <person name="Choquer M."/>
            <person name="Collemare J."/>
            <person name="Cotton P."/>
            <person name="Danchin E.G."/>
            <person name="Da Silva C."/>
            <person name="Gautier A."/>
            <person name="Giraud C."/>
            <person name="Giraud T."/>
            <person name="Gonzalez C."/>
            <person name="Grossetete S."/>
            <person name="Guldener U."/>
            <person name="Henrissat B."/>
            <person name="Howlett B.J."/>
            <person name="Kodira C."/>
            <person name="Kretschmer M."/>
            <person name="Lappartient A."/>
            <person name="Leroch M."/>
            <person name="Levis C."/>
            <person name="Mauceli E."/>
            <person name="Neuveglise C."/>
            <person name="Oeser B."/>
            <person name="Pearson M."/>
            <person name="Poulain J."/>
            <person name="Poussereau N."/>
            <person name="Quesneville H."/>
            <person name="Rascle C."/>
            <person name="Schumacher J."/>
            <person name="Segurens B."/>
            <person name="Sexton A."/>
            <person name="Silva E."/>
            <person name="Sirven C."/>
            <person name="Soanes D.M."/>
            <person name="Talbot N.J."/>
            <person name="Templeton M."/>
            <person name="Yandava C."/>
            <person name="Yarden O."/>
            <person name="Zeng Q."/>
            <person name="Rollins J.A."/>
            <person name="Lebrun M.H."/>
            <person name="Dickman M."/>
        </authorList>
    </citation>
    <scope>NUCLEOTIDE SEQUENCE [LARGE SCALE GENOMIC DNA]</scope>
    <source>
        <strain evidence="3 4">B05.10</strain>
    </source>
</reference>
<proteinExistence type="predicted"/>
<dbReference type="PANTHER" id="PTHR35910">
    <property type="entry name" value="2EXR DOMAIN-CONTAINING PROTEIN"/>
    <property type="match status" value="1"/>
</dbReference>
<dbReference type="InterPro" id="IPR045518">
    <property type="entry name" value="2EXR"/>
</dbReference>
<protein>
    <recommendedName>
        <fullName evidence="2">2EXR domain-containing protein</fullName>
    </recommendedName>
</protein>
<name>A0A384J7Q6_BOTFB</name>
<evidence type="ECO:0000313" key="4">
    <source>
        <dbReference type="Proteomes" id="UP000001798"/>
    </source>
</evidence>
<feature type="domain" description="2EXR" evidence="2">
    <location>
        <begin position="162"/>
        <end position="282"/>
    </location>
</feature>
<dbReference type="Proteomes" id="UP000001798">
    <property type="component" value="Chromosome 2"/>
</dbReference>
<evidence type="ECO:0000313" key="3">
    <source>
        <dbReference type="EMBL" id="ATZ46665.1"/>
    </source>
</evidence>
<reference evidence="3 4" key="3">
    <citation type="journal article" date="2017" name="Mol. Plant Pathol.">
        <title>A gapless genome sequence of the fungus Botrytis cinerea.</title>
        <authorList>
            <person name="Van Kan J.A."/>
            <person name="Stassen J.H."/>
            <person name="Mosbach A."/>
            <person name="Van Der Lee T.A."/>
            <person name="Faino L."/>
            <person name="Farmer A.D."/>
            <person name="Papasotiriou D.G."/>
            <person name="Zhou S."/>
            <person name="Seidl M.F."/>
            <person name="Cottam E."/>
            <person name="Edel D."/>
            <person name="Hahn M."/>
            <person name="Schwartz D.C."/>
            <person name="Dietrich R.A."/>
            <person name="Widdison S."/>
            <person name="Scalliet G."/>
        </authorList>
    </citation>
    <scope>NUCLEOTIDE SEQUENCE [LARGE SCALE GENOMIC DNA]</scope>
    <source>
        <strain evidence="3 4">B05.10</strain>
    </source>
</reference>
<feature type="compositionally biased region" description="Polar residues" evidence="1">
    <location>
        <begin position="1"/>
        <end position="17"/>
    </location>
</feature>
<dbReference type="EMBL" id="CP009806">
    <property type="protein sequence ID" value="ATZ46665.1"/>
    <property type="molecule type" value="Genomic_DNA"/>
</dbReference>
<sequence length="571" mass="63584">MSFNNNQFSPNAPQTAQRGPGGPSKGSVPPKGQNPIEPSNMGTTTNERGLSKNTETPAQTTAPKGKGKGKKKKWIKVDLNDITPLAAFSMPAQSKFTGTGKYRKKQAFGLRVEEDTQDAVSGAHIHQSPDRGVNIDGESLDEIADRLEKLDLEKVSKPLTEFTLFPKLTAELRFKIWNIAARSSPRIQEVVLHPDFPRPPGGVYDSIDTSDPNDLRQFNHRTWHISTPGQKVPAILQATRESRAEAQRLYEKRYLNNFPANYPYRQNEERPWTYYNPYVDILYFGDKICIGVLVKFFRRHSEEIFPRLAFRCANFIGTCKYKCNYDTWDWRHGEDEDSCAYGSGIGGGGIDIMGVLHGKDEEIALNTLVPGVPSVEEVFFVVKTECMKFPAGEMPSDLTFRPAIHNGLTQSQQKKRTEFEGEVDLARAGEGVSSCGANRWNANPPKFSFVSFAPPLKDGKGKNLKHDAIQVPTQHMGRLTYRNNELLTDLAVKANLEIVPSQKAYVGERNCEIGLYNGTEKGIELAKEEIQKQLLVDFNANHRGSNHQGGNGSRGGSRGREGYGGHRGRGQ</sequence>
<dbReference type="KEGG" id="bfu:BCIN_02g00510"/>
<gene>
    <name evidence="3" type="ORF">BCIN_02g00510</name>
</gene>
<evidence type="ECO:0000259" key="2">
    <source>
        <dbReference type="Pfam" id="PF20150"/>
    </source>
</evidence>
<dbReference type="PANTHER" id="PTHR35910:SF6">
    <property type="entry name" value="2EXR DOMAIN-CONTAINING PROTEIN"/>
    <property type="match status" value="1"/>
</dbReference>
<dbReference type="OrthoDB" id="3534410at2759"/>
<feature type="compositionally biased region" description="Gly residues" evidence="1">
    <location>
        <begin position="547"/>
        <end position="556"/>
    </location>
</feature>
<organism evidence="3 4">
    <name type="scientific">Botryotinia fuckeliana (strain B05.10)</name>
    <name type="common">Noble rot fungus</name>
    <name type="synonym">Botrytis cinerea</name>
    <dbReference type="NCBI Taxonomy" id="332648"/>
    <lineage>
        <taxon>Eukaryota</taxon>
        <taxon>Fungi</taxon>
        <taxon>Dikarya</taxon>
        <taxon>Ascomycota</taxon>
        <taxon>Pezizomycotina</taxon>
        <taxon>Leotiomycetes</taxon>
        <taxon>Helotiales</taxon>
        <taxon>Sclerotiniaceae</taxon>
        <taxon>Botrytis</taxon>
    </lineage>
</organism>
<dbReference type="GeneID" id="5436444"/>
<reference evidence="3 4" key="2">
    <citation type="journal article" date="2012" name="Eukaryot. Cell">
        <title>Genome update of Botrytis cinerea strains B05.10 and T4.</title>
        <authorList>
            <person name="Staats M."/>
            <person name="van Kan J.A."/>
        </authorList>
    </citation>
    <scope>NUCLEOTIDE SEQUENCE [LARGE SCALE GENOMIC DNA]</scope>
    <source>
        <strain evidence="3 4">B05.10</strain>
    </source>
</reference>
<feature type="compositionally biased region" description="Polar residues" evidence="1">
    <location>
        <begin position="36"/>
        <end position="62"/>
    </location>
</feature>